<dbReference type="Gene3D" id="3.90.180.10">
    <property type="entry name" value="Medium-chain alcohol dehydrogenases, catalytic domain"/>
    <property type="match status" value="1"/>
</dbReference>
<dbReference type="InterPro" id="IPR011032">
    <property type="entry name" value="GroES-like_sf"/>
</dbReference>
<comment type="caution">
    <text evidence="2">The sequence shown here is derived from an EMBL/GenBank/DDBJ whole genome shotgun (WGS) entry which is preliminary data.</text>
</comment>
<feature type="region of interest" description="Disordered" evidence="1">
    <location>
        <begin position="385"/>
        <end position="418"/>
    </location>
</feature>
<gene>
    <name evidence="2" type="ORF">AK812_SmicGene4464</name>
</gene>
<proteinExistence type="predicted"/>
<dbReference type="SUPFAM" id="SSF51735">
    <property type="entry name" value="NAD(P)-binding Rossmann-fold domains"/>
    <property type="match status" value="1"/>
</dbReference>
<dbReference type="Gene3D" id="3.40.50.720">
    <property type="entry name" value="NAD(P)-binding Rossmann-like Domain"/>
    <property type="match status" value="1"/>
</dbReference>
<feature type="region of interest" description="Disordered" evidence="1">
    <location>
        <begin position="97"/>
        <end position="119"/>
    </location>
</feature>
<dbReference type="CDD" id="cd05289">
    <property type="entry name" value="MDR_like_2"/>
    <property type="match status" value="1"/>
</dbReference>
<evidence type="ECO:0000313" key="3">
    <source>
        <dbReference type="Proteomes" id="UP000186817"/>
    </source>
</evidence>
<dbReference type="InterPro" id="IPR013154">
    <property type="entry name" value="ADH-like_N"/>
</dbReference>
<dbReference type="Pfam" id="PF08240">
    <property type="entry name" value="ADH_N"/>
    <property type="match status" value="1"/>
</dbReference>
<dbReference type="Proteomes" id="UP000186817">
    <property type="component" value="Unassembled WGS sequence"/>
</dbReference>
<keyword evidence="3" id="KW-1185">Reference proteome</keyword>
<reference evidence="2 3" key="1">
    <citation type="submission" date="2016-02" db="EMBL/GenBank/DDBJ databases">
        <title>Genome analysis of coral dinoflagellate symbionts highlights evolutionary adaptations to a symbiotic lifestyle.</title>
        <authorList>
            <person name="Aranda M."/>
            <person name="Li Y."/>
            <person name="Liew Y.J."/>
            <person name="Baumgarten S."/>
            <person name="Simakov O."/>
            <person name="Wilson M."/>
            <person name="Piel J."/>
            <person name="Ashoor H."/>
            <person name="Bougouffa S."/>
            <person name="Bajic V.B."/>
            <person name="Ryu T."/>
            <person name="Ravasi T."/>
            <person name="Bayer T."/>
            <person name="Micklem G."/>
            <person name="Kim H."/>
            <person name="Bhak J."/>
            <person name="Lajeunesse T.C."/>
            <person name="Voolstra C.R."/>
        </authorList>
    </citation>
    <scope>NUCLEOTIDE SEQUENCE [LARGE SCALE GENOMIC DNA]</scope>
    <source>
        <strain evidence="2 3">CCMP2467</strain>
    </source>
</reference>
<protein>
    <submittedName>
        <fullName evidence="2">Quinone oxidoreductase-like protein, chloroplastic</fullName>
    </submittedName>
</protein>
<dbReference type="EMBL" id="LSRX01000056">
    <property type="protein sequence ID" value="OLQ11608.1"/>
    <property type="molecule type" value="Genomic_DNA"/>
</dbReference>
<dbReference type="PANTHER" id="PTHR11695:SF294">
    <property type="entry name" value="RETICULON-4-INTERACTING PROTEIN 1, MITOCHONDRIAL"/>
    <property type="match status" value="1"/>
</dbReference>
<evidence type="ECO:0000313" key="2">
    <source>
        <dbReference type="EMBL" id="OLQ11608.1"/>
    </source>
</evidence>
<dbReference type="InterPro" id="IPR020843">
    <property type="entry name" value="ER"/>
</dbReference>
<accession>A0A1Q9EVY5</accession>
<sequence>MNWLPLDNVLVRFVDDPALYHQRIVLRCTDKDKVHVVTPDREVQETELKVGDVYLDVRRMYGSRLPSGIAEDGTYLNKHAGGGPIARDELLGLIRGLDQGTPSTPRRRVTGKLGDDGERHAVAGEPAKANSTPGRLDDLVWIVVYSSNGQGLGNQASPPDGVEIMLVGGLSFKLYSKGGSVLLVRGVAPEEAGAVSELLKAGSGTLSAEDKDVRVLPVLFDTAEERWRTVAEAVVDHEEIDFTDFPLQGPRTICRDARQLRRLGLDFAQHHEAWCRKSGVRSGDRSVHEHASLCRALNLMMCYDQLNVGALASAESLNRRRSLIEMAHHGRPEAPNYDAADDVLGVREMADGSLVDPALTQHAARRQAAKAEIMKQTRLAAEERRHLFRRGGDEDKNDDKGSGKGRKGREDKSDFRGRMMLSDEELGGVLERGFGNDMYTDPQLEGSGKKYHGFVADLVQSQLVGFTARPKSQVGVFVVTKKNNKQRLILDARRTNKLFRTPPTTRLGSMDSWARVGVGEGDELFVSQEDVKDFFYRLGIGQDPGEFFSLPPIDPHLLQDELGYLPVEAAKLLDEGFHEIYPYMCVLPMGFSWAFHLAHEAHAELGRSQSIYADNHNHLGTDREKVDRAQRDMIAALHAKGLDTHDVIEGTTLCESLGVRIDGSLGSVQVSAARDHRLDQALLPCSARPALSGEELQVIVGHMTMRSLLNRGLLSILRHVYVFIQENYLVRRSGRRTNDGVIIGASLNHLLARLPSVISLKTFGLCLGGCWTQVMGSYFGEQALNTRPERSPSPSRGAASGNVASMDLRKLLKGQARKMERARKRQRKYGVRARGLLGERSLLEIHSVTEQTRKDYAAKVDGFMEFVRFYMVPIKKDTELDAALCDYAEHLFLSGETCSFGQKLQAALEYVRPETARDGSLRLPRVKRALKGWRKLSPAQCRLPMLEFLKSALSGVFCTWVTKTWPWQPELDEYKFSVIVLAPIERGEASKAGIYDEVLVLDDTRVPWLEELMLTHVRQRLRDGEDADMWEFTAGQHLETWRRAVAALDIGDIAQSPYQNRHGGASRDHLLRLRSVPAIQRRGRWAVDSSARIYDKPGRLQQMVNKRSKKWWDLGEKIRLNFRDFYRNGTMQLPRDLRCALKNAKTKSYLENPLSSRLWLAPPVKELLKLDRVHFIKTHMCMHGTQWKKPTGFEIRYGANTDLPKAILYMGLGFSDQRIPQKKAKEVRLKVVGAAAKAQEGAEEHPEEDANDEGGCGAGSSRDPPAELGESLAKATSHVERAGNESQLEADLDAGRTALWRRARDANPVRDPPEKAALVAGGTKEDAEAQEQEGGARHVAERGTAVVHAFSFLLPVPMEEVLVVVSSVIDVTVGQQATSPANYSLAETAVPAVGDLRQKFYGLPDSCEVFLQVLASSVNPADRTAAGPFPQVMGSDIVAVVEAVQPSCRRLNVGDRIWADIGAVVETKKGRKGKENGAFAPFAVALESQLGAMPKNVSVLEAAALPKVSLTSYKALKWYGGAPYGQDVTVLILGGSGGCGSTGIQLAKAWGATTIITTTSVANELYVRRLGADRVIDYTTQNWWEVLSEGTVDVVYDTVGEAGTGDRAMALLRQGGYFVTIAGALPQKPRADIRSSTFINSATNLQNFQLLDELRDLVDRGHLRMPELQTFELADILKAFDASAAHHVRGKLVIQMPAARNLTLREFLS</sequence>
<organism evidence="2 3">
    <name type="scientific">Symbiodinium microadriaticum</name>
    <name type="common">Dinoflagellate</name>
    <name type="synonym">Zooxanthella microadriatica</name>
    <dbReference type="NCBI Taxonomy" id="2951"/>
    <lineage>
        <taxon>Eukaryota</taxon>
        <taxon>Sar</taxon>
        <taxon>Alveolata</taxon>
        <taxon>Dinophyceae</taxon>
        <taxon>Suessiales</taxon>
        <taxon>Symbiodiniaceae</taxon>
        <taxon>Symbiodinium</taxon>
    </lineage>
</organism>
<dbReference type="PANTHER" id="PTHR11695">
    <property type="entry name" value="ALCOHOL DEHYDROGENASE RELATED"/>
    <property type="match status" value="1"/>
</dbReference>
<dbReference type="InterPro" id="IPR036291">
    <property type="entry name" value="NAD(P)-bd_dom_sf"/>
</dbReference>
<dbReference type="OrthoDB" id="441689at2759"/>
<feature type="region of interest" description="Disordered" evidence="1">
    <location>
        <begin position="1238"/>
        <end position="1292"/>
    </location>
</feature>
<feature type="compositionally biased region" description="Basic and acidic residues" evidence="1">
    <location>
        <begin position="385"/>
        <end position="417"/>
    </location>
</feature>
<dbReference type="Pfam" id="PF13602">
    <property type="entry name" value="ADH_zinc_N_2"/>
    <property type="match status" value="1"/>
</dbReference>
<dbReference type="SMART" id="SM00829">
    <property type="entry name" value="PKS_ER"/>
    <property type="match status" value="1"/>
</dbReference>
<evidence type="ECO:0000256" key="1">
    <source>
        <dbReference type="SAM" id="MobiDB-lite"/>
    </source>
</evidence>
<name>A0A1Q9EVY5_SYMMI</name>
<dbReference type="InterPro" id="IPR050700">
    <property type="entry name" value="YIM1/Zinc_Alcohol_DH_Fams"/>
</dbReference>
<dbReference type="GO" id="GO:0016491">
    <property type="term" value="F:oxidoreductase activity"/>
    <property type="evidence" value="ECO:0007669"/>
    <property type="project" value="InterPro"/>
</dbReference>
<dbReference type="SUPFAM" id="SSF50129">
    <property type="entry name" value="GroES-like"/>
    <property type="match status" value="1"/>
</dbReference>